<accession>A0ABY5WQR5</accession>
<proteinExistence type="predicted"/>
<geneLocation type="plasmid" evidence="1 2">
    <name>unnamed3</name>
</geneLocation>
<evidence type="ECO:0000313" key="2">
    <source>
        <dbReference type="Proteomes" id="UP001058514"/>
    </source>
</evidence>
<protein>
    <submittedName>
        <fullName evidence="1">Uncharacterized protein</fullName>
    </submittedName>
</protein>
<dbReference type="Gene3D" id="1.10.530.10">
    <property type="match status" value="1"/>
</dbReference>
<evidence type="ECO:0000313" key="1">
    <source>
        <dbReference type="EMBL" id="UWQ43747.1"/>
    </source>
</evidence>
<organism evidence="1 2">
    <name type="scientific">Leisingera aquaemixtae</name>
    <dbReference type="NCBI Taxonomy" id="1396826"/>
    <lineage>
        <taxon>Bacteria</taxon>
        <taxon>Pseudomonadati</taxon>
        <taxon>Pseudomonadota</taxon>
        <taxon>Alphaproteobacteria</taxon>
        <taxon>Rhodobacterales</taxon>
        <taxon>Roseobacteraceae</taxon>
        <taxon>Leisingera</taxon>
    </lineage>
</organism>
<dbReference type="InterPro" id="IPR023346">
    <property type="entry name" value="Lysozyme-like_dom_sf"/>
</dbReference>
<dbReference type="RefSeq" id="WP_259966089.1">
    <property type="nucleotide sequence ID" value="NZ_CP081054.1"/>
</dbReference>
<sequence length="158" mass="17348">MERRKAPQLLSESTIDQLFALIAFAKAPRGRYDSIHHGAKVKPGKKPSQMTPAEISAWIDRTPSQPHVIGNFHIIPSTLLNLQRRLGLSDRTLFSRATQNRMATLLISGAGHQKFAAGTIRALDRFGQVTGQPMKRRMAAASMSGTGNCYDCEYGIAV</sequence>
<name>A0ABY5WQR5_9RHOB</name>
<dbReference type="SUPFAM" id="SSF53955">
    <property type="entry name" value="Lysozyme-like"/>
    <property type="match status" value="1"/>
</dbReference>
<reference evidence="1" key="1">
    <citation type="submission" date="2021-08" db="EMBL/GenBank/DDBJ databases">
        <authorList>
            <person name="Nwanade C."/>
            <person name="Wang M."/>
            <person name="Masoudi A."/>
            <person name="Yu Z."/>
            <person name="Liu J."/>
        </authorList>
    </citation>
    <scope>NUCLEOTIDE SEQUENCE</scope>
    <source>
        <strain evidence="1">S166</strain>
        <plasmid evidence="1">unnamed3</plasmid>
    </source>
</reference>
<keyword evidence="2" id="KW-1185">Reference proteome</keyword>
<dbReference type="Proteomes" id="UP001058514">
    <property type="component" value="Plasmid unnamed3"/>
</dbReference>
<gene>
    <name evidence="1" type="ORF">K3718_20290</name>
</gene>
<dbReference type="EMBL" id="CP081054">
    <property type="protein sequence ID" value="UWQ43747.1"/>
    <property type="molecule type" value="Genomic_DNA"/>
</dbReference>
<keyword evidence="1" id="KW-0614">Plasmid</keyword>